<organism evidence="1 2">
    <name type="scientific">Puccinia graminis f. sp. tritici</name>
    <dbReference type="NCBI Taxonomy" id="56615"/>
    <lineage>
        <taxon>Eukaryota</taxon>
        <taxon>Fungi</taxon>
        <taxon>Dikarya</taxon>
        <taxon>Basidiomycota</taxon>
        <taxon>Pucciniomycotina</taxon>
        <taxon>Pucciniomycetes</taxon>
        <taxon>Pucciniales</taxon>
        <taxon>Pucciniaceae</taxon>
        <taxon>Puccinia</taxon>
    </lineage>
</organism>
<accession>A0A5B0RC95</accession>
<proteinExistence type="predicted"/>
<protein>
    <submittedName>
        <fullName evidence="1">Uncharacterized protein</fullName>
    </submittedName>
</protein>
<dbReference type="AlphaFoldDB" id="A0A5B0RC95"/>
<reference evidence="1 2" key="1">
    <citation type="submission" date="2019-05" db="EMBL/GenBank/DDBJ databases">
        <title>Emergence of the Ug99 lineage of the wheat stem rust pathogen through somatic hybridization.</title>
        <authorList>
            <person name="Li F."/>
            <person name="Upadhyaya N.M."/>
            <person name="Sperschneider J."/>
            <person name="Matny O."/>
            <person name="Nguyen-Phuc H."/>
            <person name="Mago R."/>
            <person name="Raley C."/>
            <person name="Miller M.E."/>
            <person name="Silverstein K.A.T."/>
            <person name="Henningsen E."/>
            <person name="Hirsch C.D."/>
            <person name="Visser B."/>
            <person name="Pretorius Z.A."/>
            <person name="Steffenson B.J."/>
            <person name="Schwessinger B."/>
            <person name="Dodds P.N."/>
            <person name="Figueroa M."/>
        </authorList>
    </citation>
    <scope>NUCLEOTIDE SEQUENCE [LARGE SCALE GENOMIC DNA]</scope>
    <source>
        <strain evidence="1 2">Ug99</strain>
    </source>
</reference>
<sequence length="148" mass="15884">MALTVERANQLRHGDTLAPRTIACRSRAERHLGVSLGVSCAVTAPTAAVTHADSSRASPQVNSTRGPWEVLVPELLPKRPPTEPTLPEHMSHCLALPQQTAASRTIDSTQHAAFTGRTSNRASRIPTNQEEQALTTCMLIRDRSGSGS</sequence>
<gene>
    <name evidence="1" type="ORF">PGTUg99_015757</name>
</gene>
<evidence type="ECO:0000313" key="2">
    <source>
        <dbReference type="Proteomes" id="UP000325313"/>
    </source>
</evidence>
<dbReference type="Proteomes" id="UP000325313">
    <property type="component" value="Unassembled WGS sequence"/>
</dbReference>
<comment type="caution">
    <text evidence="1">The sequence shown here is derived from an EMBL/GenBank/DDBJ whole genome shotgun (WGS) entry which is preliminary data.</text>
</comment>
<evidence type="ECO:0000313" key="1">
    <source>
        <dbReference type="EMBL" id="KAA1123366.1"/>
    </source>
</evidence>
<name>A0A5B0RC95_PUCGR</name>
<dbReference type="EMBL" id="VDEP01000209">
    <property type="protein sequence ID" value="KAA1123366.1"/>
    <property type="molecule type" value="Genomic_DNA"/>
</dbReference>